<dbReference type="GO" id="GO:0003824">
    <property type="term" value="F:catalytic activity"/>
    <property type="evidence" value="ECO:0007669"/>
    <property type="project" value="UniProtKB-ARBA"/>
</dbReference>
<dbReference type="PANTHER" id="PTHR43459:SF3">
    <property type="entry name" value="ENOYL-COA HYDRATASE ECHA15 (ENOYL HYDRASE) (UNSATURATED ACYL-COA HYDRATASE) (CROTONASE)-RELATED"/>
    <property type="match status" value="1"/>
</dbReference>
<evidence type="ECO:0000313" key="4">
    <source>
        <dbReference type="Proteomes" id="UP000465812"/>
    </source>
</evidence>
<dbReference type="InterPro" id="IPR001753">
    <property type="entry name" value="Enoyl-CoA_hydra/iso"/>
</dbReference>
<dbReference type="EMBL" id="MVHW01000011">
    <property type="protein sequence ID" value="ORB06043.1"/>
    <property type="molecule type" value="Genomic_DNA"/>
</dbReference>
<proteinExistence type="predicted"/>
<accession>A0A1X0FW68</accession>
<dbReference type="PANTHER" id="PTHR43459">
    <property type="entry name" value="ENOYL-COA HYDRATASE"/>
    <property type="match status" value="1"/>
</dbReference>
<keyword evidence="4" id="KW-1185">Reference proteome</keyword>
<evidence type="ECO:0000313" key="2">
    <source>
        <dbReference type="EMBL" id="ORB06043.1"/>
    </source>
</evidence>
<dbReference type="Gene3D" id="3.90.226.10">
    <property type="entry name" value="2-enoyl-CoA Hydratase, Chain A, domain 1"/>
    <property type="match status" value="1"/>
</dbReference>
<gene>
    <name evidence="1" type="primary">paaG_1</name>
    <name evidence="2" type="ORF">BST30_12465</name>
    <name evidence="1" type="ORF">MMAN_40750</name>
</gene>
<dbReference type="CDD" id="cd06558">
    <property type="entry name" value="crotonase-like"/>
    <property type="match status" value="1"/>
</dbReference>
<dbReference type="STRING" id="560555.BST30_12465"/>
<dbReference type="EMBL" id="AP022590">
    <property type="protein sequence ID" value="BBY39941.1"/>
    <property type="molecule type" value="Genomic_DNA"/>
</dbReference>
<dbReference type="AlphaFoldDB" id="A0A1X0FW68"/>
<dbReference type="Proteomes" id="UP000465812">
    <property type="component" value="Chromosome"/>
</dbReference>
<dbReference type="RefSeq" id="WP_062886280.1">
    <property type="nucleotide sequence ID" value="NZ_AP022590.1"/>
</dbReference>
<protein>
    <submittedName>
        <fullName evidence="2">Enoyl-CoA hydratase</fullName>
    </submittedName>
</protein>
<name>A0A1X0FW68_MYCNT</name>
<reference evidence="1 4" key="2">
    <citation type="journal article" date="2019" name="Emerg. Microbes Infect.">
        <title>Comprehensive subspecies identification of 175 nontuberculous mycobacteria species based on 7547 genomic profiles.</title>
        <authorList>
            <person name="Matsumoto Y."/>
            <person name="Kinjo T."/>
            <person name="Motooka D."/>
            <person name="Nabeya D."/>
            <person name="Jung N."/>
            <person name="Uechi K."/>
            <person name="Horii T."/>
            <person name="Iida T."/>
            <person name="Fujita J."/>
            <person name="Nakamura S."/>
        </authorList>
    </citation>
    <scope>NUCLEOTIDE SEQUENCE [LARGE SCALE GENOMIC DNA]</scope>
    <source>
        <strain evidence="1 4">JCM 18113</strain>
    </source>
</reference>
<organism evidence="2 3">
    <name type="scientific">Mycobacterium mantenii</name>
    <dbReference type="NCBI Taxonomy" id="560555"/>
    <lineage>
        <taxon>Bacteria</taxon>
        <taxon>Bacillati</taxon>
        <taxon>Actinomycetota</taxon>
        <taxon>Actinomycetes</taxon>
        <taxon>Mycobacteriales</taxon>
        <taxon>Mycobacteriaceae</taxon>
        <taxon>Mycobacterium</taxon>
        <taxon>Mycobacterium avium complex (MAC)</taxon>
    </lineage>
</organism>
<dbReference type="SUPFAM" id="SSF52096">
    <property type="entry name" value="ClpP/crotonase"/>
    <property type="match status" value="1"/>
</dbReference>
<reference evidence="2 3" key="1">
    <citation type="submission" date="2017-02" db="EMBL/GenBank/DDBJ databases">
        <title>The new phylogeny of genus Mycobacterium.</title>
        <authorList>
            <person name="Tortoli E."/>
            <person name="Trovato A."/>
            <person name="Cirillo D.M."/>
        </authorList>
    </citation>
    <scope>NUCLEOTIDE SEQUENCE [LARGE SCALE GENOMIC DNA]</scope>
    <source>
        <strain evidence="2 3">DSM 45255</strain>
    </source>
</reference>
<reference evidence="1" key="3">
    <citation type="submission" date="2020-02" db="EMBL/GenBank/DDBJ databases">
        <authorList>
            <person name="Matsumoto Y."/>
            <person name="Motooka D."/>
            <person name="Nakamura S."/>
        </authorList>
    </citation>
    <scope>NUCLEOTIDE SEQUENCE</scope>
    <source>
        <strain evidence="1">JCM 18113</strain>
    </source>
</reference>
<evidence type="ECO:0000313" key="3">
    <source>
        <dbReference type="Proteomes" id="UP000192760"/>
    </source>
</evidence>
<sequence>MQNPFEPELLIESRGAVRVVTLNRPEALNATNEALHSALQSVWGHLAQDGEARAVVLTGAGRAFSAGGDFEHFVELWGDRPRRRREIDGARRLLTEMVDFPLPVVAAVNGPAVGLGCNLAVLSDIVLIAESAYISDPHVSVGLTAADGGAPTWPLLMSMLRAKEYLLTSERIPAEQAVALGLANRVVPDTDLLEEALAVAQRIATLPPQAVQSTKRALNMHIKRAVAGVLEYALSEEFDSFETVEHQALITNFLERAKARAAKAESPS</sequence>
<evidence type="ECO:0000313" key="1">
    <source>
        <dbReference type="EMBL" id="BBY39941.1"/>
    </source>
</evidence>
<dbReference type="Pfam" id="PF00378">
    <property type="entry name" value="ECH_1"/>
    <property type="match status" value="1"/>
</dbReference>
<dbReference type="InterPro" id="IPR029045">
    <property type="entry name" value="ClpP/crotonase-like_dom_sf"/>
</dbReference>
<dbReference type="Proteomes" id="UP000192760">
    <property type="component" value="Unassembled WGS sequence"/>
</dbReference>